<dbReference type="OrthoDB" id="5102280at2759"/>
<comment type="caution">
    <text evidence="1">The sequence shown here is derived from an EMBL/GenBank/DDBJ whole genome shotgun (WGS) entry which is preliminary data.</text>
</comment>
<dbReference type="RefSeq" id="XP_046056838.1">
    <property type="nucleotide sequence ID" value="XM_046189370.1"/>
</dbReference>
<sequence length="243" mass="27116">MQCITIHSQNPPIEVQKKTVLAEWEGGGSGDSIHHTPAKTQEVLGRVALTPGDLLNLPQIPKRFAQRIVYLNVAVKVGTENIALEESIICGKRPVKTSTTPLTPSMPTKIYIGSSIAKAGGFSRIDMHEREIHNATATATRAMYYTFCRKECVAPNFRIAGLWQNPALLNGQASNQDIQRWLTVFFEGLLMLYLGTYHETNKIYGDRAFLCSDGSYRLVREVREGLGLPDFHAHSLKQKKEMC</sequence>
<dbReference type="GeneID" id="70219324"/>
<keyword evidence="2" id="KW-1185">Reference proteome</keyword>
<evidence type="ECO:0000313" key="1">
    <source>
        <dbReference type="EMBL" id="KAH7270070.1"/>
    </source>
</evidence>
<dbReference type="Proteomes" id="UP000720189">
    <property type="component" value="Unassembled WGS sequence"/>
</dbReference>
<protein>
    <submittedName>
        <fullName evidence="1">Uncharacterized protein</fullName>
    </submittedName>
</protein>
<gene>
    <name evidence="1" type="ORF">BKA55DRAFT_532689</name>
</gene>
<accession>A0A9P9R9K5</accession>
<proteinExistence type="predicted"/>
<organism evidence="1 2">
    <name type="scientific">Fusarium redolens</name>
    <dbReference type="NCBI Taxonomy" id="48865"/>
    <lineage>
        <taxon>Eukaryota</taxon>
        <taxon>Fungi</taxon>
        <taxon>Dikarya</taxon>
        <taxon>Ascomycota</taxon>
        <taxon>Pezizomycotina</taxon>
        <taxon>Sordariomycetes</taxon>
        <taxon>Hypocreomycetidae</taxon>
        <taxon>Hypocreales</taxon>
        <taxon>Nectriaceae</taxon>
        <taxon>Fusarium</taxon>
        <taxon>Fusarium redolens species complex</taxon>
    </lineage>
</organism>
<evidence type="ECO:0000313" key="2">
    <source>
        <dbReference type="Proteomes" id="UP000720189"/>
    </source>
</evidence>
<name>A0A9P9R9K5_FUSRE</name>
<dbReference type="AlphaFoldDB" id="A0A9P9R9K5"/>
<reference evidence="1" key="1">
    <citation type="journal article" date="2021" name="Nat. Commun.">
        <title>Genetic determinants of endophytism in the Arabidopsis root mycobiome.</title>
        <authorList>
            <person name="Mesny F."/>
            <person name="Miyauchi S."/>
            <person name="Thiergart T."/>
            <person name="Pickel B."/>
            <person name="Atanasova L."/>
            <person name="Karlsson M."/>
            <person name="Huettel B."/>
            <person name="Barry K.W."/>
            <person name="Haridas S."/>
            <person name="Chen C."/>
            <person name="Bauer D."/>
            <person name="Andreopoulos W."/>
            <person name="Pangilinan J."/>
            <person name="LaButti K."/>
            <person name="Riley R."/>
            <person name="Lipzen A."/>
            <person name="Clum A."/>
            <person name="Drula E."/>
            <person name="Henrissat B."/>
            <person name="Kohler A."/>
            <person name="Grigoriev I.V."/>
            <person name="Martin F.M."/>
            <person name="Hacquard S."/>
        </authorList>
    </citation>
    <scope>NUCLEOTIDE SEQUENCE</scope>
    <source>
        <strain evidence="1">MPI-CAGE-AT-0023</strain>
    </source>
</reference>
<dbReference type="EMBL" id="JAGMUX010000001">
    <property type="protein sequence ID" value="KAH7270070.1"/>
    <property type="molecule type" value="Genomic_DNA"/>
</dbReference>